<comment type="caution">
    <text evidence="1">The sequence shown here is derived from an EMBL/GenBank/DDBJ whole genome shotgun (WGS) entry which is preliminary data.</text>
</comment>
<accession>A0ABR2LU59</accession>
<evidence type="ECO:0000313" key="1">
    <source>
        <dbReference type="EMBL" id="KAK8950255.1"/>
    </source>
</evidence>
<organism evidence="1 2">
    <name type="scientific">Platanthera guangdongensis</name>
    <dbReference type="NCBI Taxonomy" id="2320717"/>
    <lineage>
        <taxon>Eukaryota</taxon>
        <taxon>Viridiplantae</taxon>
        <taxon>Streptophyta</taxon>
        <taxon>Embryophyta</taxon>
        <taxon>Tracheophyta</taxon>
        <taxon>Spermatophyta</taxon>
        <taxon>Magnoliopsida</taxon>
        <taxon>Liliopsida</taxon>
        <taxon>Asparagales</taxon>
        <taxon>Orchidaceae</taxon>
        <taxon>Orchidoideae</taxon>
        <taxon>Orchideae</taxon>
        <taxon>Orchidinae</taxon>
        <taxon>Platanthera</taxon>
    </lineage>
</organism>
<sequence length="79" mass="9078">MDSSALWKYLFTKQEIHNICIYQKQDVYVRLRLTSDPDISVCTKIINGGGKHLVFNESLHLNVRTFDSSLKCDNFLGAK</sequence>
<dbReference type="SUPFAM" id="SSF49562">
    <property type="entry name" value="C2 domain (Calcium/lipid-binding domain, CaLB)"/>
    <property type="match status" value="1"/>
</dbReference>
<name>A0ABR2LU59_9ASPA</name>
<keyword evidence="2" id="KW-1185">Reference proteome</keyword>
<dbReference type="PANTHER" id="PTHR31208:SF2">
    <property type="entry name" value="DOMAIN-CONTAINING PROTEIN, PUTATIVE, EXPRESSED-RELATED"/>
    <property type="match status" value="1"/>
</dbReference>
<proteinExistence type="predicted"/>
<dbReference type="InterPro" id="IPR035892">
    <property type="entry name" value="C2_domain_sf"/>
</dbReference>
<protein>
    <submittedName>
        <fullName evidence="1">Uncharacterized protein</fullName>
    </submittedName>
</protein>
<dbReference type="Proteomes" id="UP001412067">
    <property type="component" value="Unassembled WGS sequence"/>
</dbReference>
<dbReference type="EMBL" id="JBBWWR010000015">
    <property type="protein sequence ID" value="KAK8950255.1"/>
    <property type="molecule type" value="Genomic_DNA"/>
</dbReference>
<dbReference type="PANTHER" id="PTHR31208">
    <property type="entry name" value="EXPRESSED PROTEIN"/>
    <property type="match status" value="1"/>
</dbReference>
<gene>
    <name evidence="1" type="ORF">KSP40_PGU002244</name>
</gene>
<reference evidence="1 2" key="1">
    <citation type="journal article" date="2022" name="Nat. Plants">
        <title>Genomes of leafy and leafless Platanthera orchids illuminate the evolution of mycoheterotrophy.</title>
        <authorList>
            <person name="Li M.H."/>
            <person name="Liu K.W."/>
            <person name="Li Z."/>
            <person name="Lu H.C."/>
            <person name="Ye Q.L."/>
            <person name="Zhang D."/>
            <person name="Wang J.Y."/>
            <person name="Li Y.F."/>
            <person name="Zhong Z.M."/>
            <person name="Liu X."/>
            <person name="Yu X."/>
            <person name="Liu D.K."/>
            <person name="Tu X.D."/>
            <person name="Liu B."/>
            <person name="Hao Y."/>
            <person name="Liao X.Y."/>
            <person name="Jiang Y.T."/>
            <person name="Sun W.H."/>
            <person name="Chen J."/>
            <person name="Chen Y.Q."/>
            <person name="Ai Y."/>
            <person name="Zhai J.W."/>
            <person name="Wu S.S."/>
            <person name="Zhou Z."/>
            <person name="Hsiao Y.Y."/>
            <person name="Wu W.L."/>
            <person name="Chen Y.Y."/>
            <person name="Lin Y.F."/>
            <person name="Hsu J.L."/>
            <person name="Li C.Y."/>
            <person name="Wang Z.W."/>
            <person name="Zhao X."/>
            <person name="Zhong W.Y."/>
            <person name="Ma X.K."/>
            <person name="Ma L."/>
            <person name="Huang J."/>
            <person name="Chen G.Z."/>
            <person name="Huang M.Z."/>
            <person name="Huang L."/>
            <person name="Peng D.H."/>
            <person name="Luo Y.B."/>
            <person name="Zou S.Q."/>
            <person name="Chen S.P."/>
            <person name="Lan S."/>
            <person name="Tsai W.C."/>
            <person name="Van de Peer Y."/>
            <person name="Liu Z.J."/>
        </authorList>
    </citation>
    <scope>NUCLEOTIDE SEQUENCE [LARGE SCALE GENOMIC DNA]</scope>
    <source>
        <strain evidence="1">Lor288</strain>
    </source>
</reference>
<evidence type="ECO:0000313" key="2">
    <source>
        <dbReference type="Proteomes" id="UP001412067"/>
    </source>
</evidence>